<reference evidence="2" key="1">
    <citation type="journal article" date="2019" name="Int. J. Syst. Evol. Microbiol.">
        <title>The Global Catalogue of Microorganisms (GCM) 10K type strain sequencing project: providing services to taxonomists for standard genome sequencing and annotation.</title>
        <authorList>
            <consortium name="The Broad Institute Genomics Platform"/>
            <consortium name="The Broad Institute Genome Sequencing Center for Infectious Disease"/>
            <person name="Wu L."/>
            <person name="Ma J."/>
        </authorList>
    </citation>
    <scope>NUCLEOTIDE SEQUENCE [LARGE SCALE GENOMIC DNA]</scope>
    <source>
        <strain evidence="2">CGMCC 1.12931</strain>
    </source>
</reference>
<keyword evidence="2" id="KW-1185">Reference proteome</keyword>
<dbReference type="Proteomes" id="UP000599179">
    <property type="component" value="Unassembled WGS sequence"/>
</dbReference>
<protein>
    <recommendedName>
        <fullName evidence="3">Baseplate J-like protein</fullName>
    </recommendedName>
</protein>
<dbReference type="EMBL" id="BMGM01000009">
    <property type="protein sequence ID" value="GGE41034.1"/>
    <property type="molecule type" value="Genomic_DNA"/>
</dbReference>
<dbReference type="RefSeq" id="WP_188459118.1">
    <property type="nucleotide sequence ID" value="NZ_BMGM01000009.1"/>
</dbReference>
<comment type="caution">
    <text evidence="1">The sequence shown here is derived from an EMBL/GenBank/DDBJ whole genome shotgun (WGS) entry which is preliminary data.</text>
</comment>
<evidence type="ECO:0008006" key="3">
    <source>
        <dbReference type="Google" id="ProtNLM"/>
    </source>
</evidence>
<accession>A0ABQ1SLU1</accession>
<sequence length="1250" mass="144859">MNTPYKHILNPENLLIEDRDVLDLIIFIKEYSKLILFYNKENKVDGTWYDLLRSEETFLIAEISKFKVSNYSVKRLNFIKDYDQAFGIEDKKHSFHNFFDLCKSLFEKIDFWYTEALKNNLTQASSIIEVELEIYIKNKLSPLLQEFIDLATLFGNKNIINRGQIEGFDKFNSIWNITLPTPIPSNPENDIVDETDLNFALKRITLIFNPTYEIIYDLVLKCEDLYKISLYNNDNHKAHTGLIFAFLELFKYPVADLNTFTKKHLDFYFRNLLKLKPRTAQPNKIYISVEIDENLDGINIKKDTLLNVGQRENGEEILFQTNVDFKANNINLAHISTFYLSESKFFDHHSRFNLISGLYSKIHASNSSEVEDFNNNVSTFSSLGEEQLFLSSEDQNMDKAEIGFLISSPVLKLSKSNRTIDLDLKFTVDSIKILSDLILDISHNKDVSEVVTFNEIFSNAFIIHYTSIDSWTRVEGYKVTFPFDWSTGKITLTMELNKAYPAIVALDNNIHDLDIDSKHPVLKVELNQESFYNPYSFLNSMELSKIDINVNVKNLKQFNCFVNKDRIDINSDFELFGAIPNVKSSLIIASDELFNKKVKSVGIEWDYTNLSVVRPSFKEFYKEYDRNIDYKSFVTKVDGLSDFEYTNHNNQDYKFELFNTDENGKLLDKFKIEDLDFRSLKIKPNYNLELEALDDYSNDLETGYLKFELEKPSFGFGFDIYGKVLNDITQKTINQKPKKGSVEILNFPNEPFSPKIANLTLSYKAKSTLIFNQRKYSENDFDEQNSFYLISPFGIQPILSKFGINENNLVKNFKYQGELILGFENTTQPLNLNLLFEILKSDNPNYEFSRKIDWFYSTAEGWKMLTKTNIIYDDTLNLMKTGVLSFKIPEDISNKSRIYNTDKLFIKACSKSKSNHFSLIKSIRTNSVSLTEIIDEQNVNNLPSYYPPYSVQGFKEDIDGVISVDQHFGSAEGESGESDIDFYLRSSELLRHKNRPVTKWDLEKFIIANFSWISHVKCFPVNSNNITESLKVLCVKKVKLQENIDNIRLSAAEKQEIVDYLRQFSSPFSSIEIINPVFEDIWLKCKVNFKNVADGIGIRMLNNDLYDFFCLWLYDDTKPMKLGVQIKKIDIINFVKERPYISYVTSISIIHVKTSEKGGKIAVDSANKNINTDFIKPGLPWVILTPNSHNHIIDILETNEYHPPEPVSFNNLGLESAFLISSDLDDQIQLSDSKSDLEEDDTEYNFKLKI</sequence>
<organism evidence="1 2">
    <name type="scientific">Psychroflexus planctonicus</name>
    <dbReference type="NCBI Taxonomy" id="1526575"/>
    <lineage>
        <taxon>Bacteria</taxon>
        <taxon>Pseudomonadati</taxon>
        <taxon>Bacteroidota</taxon>
        <taxon>Flavobacteriia</taxon>
        <taxon>Flavobacteriales</taxon>
        <taxon>Flavobacteriaceae</taxon>
        <taxon>Psychroflexus</taxon>
    </lineage>
</organism>
<evidence type="ECO:0000313" key="1">
    <source>
        <dbReference type="EMBL" id="GGE41034.1"/>
    </source>
</evidence>
<proteinExistence type="predicted"/>
<evidence type="ECO:0000313" key="2">
    <source>
        <dbReference type="Proteomes" id="UP000599179"/>
    </source>
</evidence>
<name>A0ABQ1SLU1_9FLAO</name>
<gene>
    <name evidence="1" type="ORF">GCM10010832_21390</name>
</gene>